<dbReference type="Proteomes" id="UP000235005">
    <property type="component" value="Unassembled WGS sequence"/>
</dbReference>
<feature type="transmembrane region" description="Helical" evidence="1">
    <location>
        <begin position="51"/>
        <end position="72"/>
    </location>
</feature>
<proteinExistence type="predicted"/>
<gene>
    <name evidence="2" type="ORF">C0039_13145</name>
</gene>
<protein>
    <submittedName>
        <fullName evidence="2">Uncharacterized protein</fullName>
    </submittedName>
</protein>
<sequence>MPNFGLLFRFNRLVKGGLLLTLLLFLAVGLSFVSGSVWLVSITLSALLIKLYPVLLALAVVGCGVFLLIHYLRSVDLQ</sequence>
<keyword evidence="1" id="KW-0812">Transmembrane</keyword>
<keyword evidence="1" id="KW-1133">Transmembrane helix</keyword>
<dbReference type="EMBL" id="PKUS01000017">
    <property type="protein sequence ID" value="PLW68269.1"/>
    <property type="molecule type" value="Genomic_DNA"/>
</dbReference>
<evidence type="ECO:0000256" key="1">
    <source>
        <dbReference type="SAM" id="Phobius"/>
    </source>
</evidence>
<organism evidence="2 3">
    <name type="scientific">Pseudohalioglobus lutimaris</name>
    <dbReference type="NCBI Taxonomy" id="1737061"/>
    <lineage>
        <taxon>Bacteria</taxon>
        <taxon>Pseudomonadati</taxon>
        <taxon>Pseudomonadota</taxon>
        <taxon>Gammaproteobacteria</taxon>
        <taxon>Cellvibrionales</taxon>
        <taxon>Halieaceae</taxon>
        <taxon>Pseudohalioglobus</taxon>
    </lineage>
</organism>
<comment type="caution">
    <text evidence="2">The sequence shown here is derived from an EMBL/GenBank/DDBJ whole genome shotgun (WGS) entry which is preliminary data.</text>
</comment>
<evidence type="ECO:0000313" key="2">
    <source>
        <dbReference type="EMBL" id="PLW68269.1"/>
    </source>
</evidence>
<evidence type="ECO:0000313" key="3">
    <source>
        <dbReference type="Proteomes" id="UP000235005"/>
    </source>
</evidence>
<dbReference type="AlphaFoldDB" id="A0A2N5X1A9"/>
<keyword evidence="3" id="KW-1185">Reference proteome</keyword>
<keyword evidence="1" id="KW-0472">Membrane</keyword>
<name>A0A2N5X1A9_9GAMM</name>
<accession>A0A2N5X1A9</accession>
<reference evidence="2 3" key="1">
    <citation type="submission" date="2018-01" db="EMBL/GenBank/DDBJ databases">
        <title>The draft genome sequence of Halioglobus lutimaris HF004.</title>
        <authorList>
            <person name="Du Z.-J."/>
            <person name="Shi M.-J."/>
        </authorList>
    </citation>
    <scope>NUCLEOTIDE SEQUENCE [LARGE SCALE GENOMIC DNA]</scope>
    <source>
        <strain evidence="2 3">HF004</strain>
    </source>
</reference>